<dbReference type="PANTHER" id="PTHR22589:SF107">
    <property type="entry name" value="CHOLINE_CARNITINE ACYLTRANSFERASE DOMAIN-CONTAINING PROTEIN"/>
    <property type="match status" value="1"/>
</dbReference>
<evidence type="ECO:0000256" key="1">
    <source>
        <dbReference type="ARBA" id="ARBA00005232"/>
    </source>
</evidence>
<evidence type="ECO:0000259" key="5">
    <source>
        <dbReference type="Pfam" id="PF00755"/>
    </source>
</evidence>
<evidence type="ECO:0000256" key="3">
    <source>
        <dbReference type="ARBA" id="ARBA00023315"/>
    </source>
</evidence>
<comment type="similarity">
    <text evidence="1">Belongs to the carnitine/choline acetyltransferase family.</text>
</comment>
<keyword evidence="2 6" id="KW-0808">Transferase</keyword>
<organism evidence="6 7">
    <name type="scientific">Schizopora paradoxa</name>
    <dbReference type="NCBI Taxonomy" id="27342"/>
    <lineage>
        <taxon>Eukaryota</taxon>
        <taxon>Fungi</taxon>
        <taxon>Dikarya</taxon>
        <taxon>Basidiomycota</taxon>
        <taxon>Agaricomycotina</taxon>
        <taxon>Agaricomycetes</taxon>
        <taxon>Hymenochaetales</taxon>
        <taxon>Schizoporaceae</taxon>
        <taxon>Schizopora</taxon>
    </lineage>
</organism>
<dbReference type="Gene3D" id="3.30.559.10">
    <property type="entry name" value="Chloramphenicol acetyltransferase-like domain"/>
    <property type="match status" value="1"/>
</dbReference>
<dbReference type="InParanoid" id="A0A0H2RBJ8"/>
<keyword evidence="3" id="KW-0012">Acyltransferase</keyword>
<proteinExistence type="inferred from homology"/>
<dbReference type="GO" id="GO:0016746">
    <property type="term" value="F:acyltransferase activity"/>
    <property type="evidence" value="ECO:0007669"/>
    <property type="project" value="UniProtKB-KW"/>
</dbReference>
<protein>
    <submittedName>
        <fullName evidence="6">Carnitine acetyltransferase</fullName>
    </submittedName>
</protein>
<dbReference type="InterPro" id="IPR023213">
    <property type="entry name" value="CAT-like_dom_sf"/>
</dbReference>
<sequence>MSRLYTDRRPSQTQGLSRLPIPRLHDTLQRYLASLEPFLLEDEAKGGESFQDAMQRRVSWAEQFEKDIGSTLQDRLIELDKSSPNNWLDDNFWLDKAYLEWRAPLLINSNWWLVFKHDNNIPVECIRGAIGKENSVTEGVTPWQIRRASWLTSRILDYKEQFESGNDKDLSRTGLWLQNTVPRMFNICRIPETGKDRLLEKCPDSPYYKTIVVMVHEWMYSVNVYDDNTRKNVGFQEIERRIRDIVLDAQGRLSAGEKAIAVGLLSSDDRDVWATNRQHLMRCDPTNQNSLRAIEESVLVLCLDDTTLKAVSPEHELRSHLHAIRSGIEARNRWFDKAISVIVDPCTRAGMMGEHSPVDALVPSIVAEYALVDEVPAGEIKSDHQPNSVRNKWHRLDWFIDGNIQTSILKAHESALAAIEDSDDDVFWFSDFGSDWIKNTARLSPDGFVQLAMLLAWYRTQGSFTATYETALTRLYHHGRTETIRTLSRKSRAFVLSMLNAGESRATKEANLRSAIHSHSVLTREAATGKGIDRHLLGLRLLMKDGEKSDLFSDELFGRSQEWKLSTSGLSAGAYFRGTGFGSTYHDGYGINYLLGPNVIKFGIESKYSCKHTSTSQYWEAIRSSLMEMYMLLEGQDSLRAHL</sequence>
<evidence type="ECO:0000313" key="6">
    <source>
        <dbReference type="EMBL" id="KLO09235.1"/>
    </source>
</evidence>
<dbReference type="InterPro" id="IPR042231">
    <property type="entry name" value="Cho/carn_acyl_trans_2"/>
</dbReference>
<dbReference type="OrthoDB" id="240216at2759"/>
<evidence type="ECO:0000313" key="7">
    <source>
        <dbReference type="Proteomes" id="UP000053477"/>
    </source>
</evidence>
<evidence type="ECO:0000256" key="4">
    <source>
        <dbReference type="PIRSR" id="PIRSR600542-1"/>
    </source>
</evidence>
<dbReference type="Pfam" id="PF00755">
    <property type="entry name" value="Carn_acyltransf"/>
    <property type="match status" value="1"/>
</dbReference>
<name>A0A0H2RBJ8_9AGAM</name>
<feature type="active site" description="Proton acceptor" evidence="4">
    <location>
        <position position="355"/>
    </location>
</feature>
<gene>
    <name evidence="6" type="ORF">SCHPADRAFT_907925</name>
</gene>
<reference evidence="6 7" key="1">
    <citation type="submission" date="2015-04" db="EMBL/GenBank/DDBJ databases">
        <title>Complete genome sequence of Schizopora paradoxa KUC8140, a cosmopolitan wood degrader in East Asia.</title>
        <authorList>
            <consortium name="DOE Joint Genome Institute"/>
            <person name="Min B."/>
            <person name="Park H."/>
            <person name="Jang Y."/>
            <person name="Kim J.-J."/>
            <person name="Kim K.H."/>
            <person name="Pangilinan J."/>
            <person name="Lipzen A."/>
            <person name="Riley R."/>
            <person name="Grigoriev I.V."/>
            <person name="Spatafora J.W."/>
            <person name="Choi I.-G."/>
        </authorList>
    </citation>
    <scope>NUCLEOTIDE SEQUENCE [LARGE SCALE GENOMIC DNA]</scope>
    <source>
        <strain evidence="6 7">KUC8140</strain>
    </source>
</reference>
<dbReference type="InterPro" id="IPR039551">
    <property type="entry name" value="Cho/carn_acyl_trans"/>
</dbReference>
<dbReference type="EMBL" id="KQ086062">
    <property type="protein sequence ID" value="KLO09235.1"/>
    <property type="molecule type" value="Genomic_DNA"/>
</dbReference>
<dbReference type="Proteomes" id="UP000053477">
    <property type="component" value="Unassembled WGS sequence"/>
</dbReference>
<feature type="domain" description="Choline/carnitine acyltransferase" evidence="5">
    <location>
        <begin position="19"/>
        <end position="623"/>
    </location>
</feature>
<dbReference type="PANTHER" id="PTHR22589">
    <property type="entry name" value="CARNITINE O-ACYLTRANSFERASE"/>
    <property type="match status" value="1"/>
</dbReference>
<dbReference type="STRING" id="27342.A0A0H2RBJ8"/>
<evidence type="ECO:0000256" key="2">
    <source>
        <dbReference type="ARBA" id="ARBA00022679"/>
    </source>
</evidence>
<dbReference type="AlphaFoldDB" id="A0A0H2RBJ8"/>
<keyword evidence="7" id="KW-1185">Reference proteome</keyword>
<dbReference type="InterPro" id="IPR000542">
    <property type="entry name" value="Carn_acyl_trans"/>
</dbReference>
<dbReference type="SUPFAM" id="SSF52777">
    <property type="entry name" value="CoA-dependent acyltransferases"/>
    <property type="match status" value="2"/>
</dbReference>
<accession>A0A0H2RBJ8</accession>
<dbReference type="Gene3D" id="3.30.559.70">
    <property type="entry name" value="Choline/Carnitine o-acyltransferase, domain 2"/>
    <property type="match status" value="1"/>
</dbReference>